<dbReference type="PANTHER" id="PTHR20898">
    <property type="entry name" value="DAEDALUS ON 3-RELATED-RELATED"/>
    <property type="match status" value="1"/>
</dbReference>
<reference evidence="1 2" key="1">
    <citation type="submission" date="2015-04" db="EMBL/GenBank/DDBJ databases">
        <authorList>
            <person name="Syromyatnikov M.Y."/>
            <person name="Popov V.N."/>
        </authorList>
    </citation>
    <scope>NUCLEOTIDE SEQUENCE [LARGE SCALE GENOMIC DNA]</scope>
</reference>
<organism evidence="1 2">
    <name type="scientific">Clunio marinus</name>
    <dbReference type="NCBI Taxonomy" id="568069"/>
    <lineage>
        <taxon>Eukaryota</taxon>
        <taxon>Metazoa</taxon>
        <taxon>Ecdysozoa</taxon>
        <taxon>Arthropoda</taxon>
        <taxon>Hexapoda</taxon>
        <taxon>Insecta</taxon>
        <taxon>Pterygota</taxon>
        <taxon>Neoptera</taxon>
        <taxon>Endopterygota</taxon>
        <taxon>Diptera</taxon>
        <taxon>Nematocera</taxon>
        <taxon>Chironomoidea</taxon>
        <taxon>Chironomidae</taxon>
        <taxon>Clunio</taxon>
    </lineage>
</organism>
<dbReference type="AlphaFoldDB" id="A0A1J1HUE9"/>
<dbReference type="SMART" id="SM00697">
    <property type="entry name" value="DM8"/>
    <property type="match status" value="1"/>
</dbReference>
<gene>
    <name evidence="1" type="ORF">CLUMA_CG005343</name>
</gene>
<evidence type="ECO:0000313" key="2">
    <source>
        <dbReference type="Proteomes" id="UP000183832"/>
    </source>
</evidence>
<keyword evidence="2" id="KW-1185">Reference proteome</keyword>
<proteinExistence type="predicted"/>
<evidence type="ECO:0000313" key="1">
    <source>
        <dbReference type="EMBL" id="CRK91696.1"/>
    </source>
</evidence>
<dbReference type="OrthoDB" id="7737395at2759"/>
<dbReference type="Proteomes" id="UP000183832">
    <property type="component" value="Unassembled WGS sequence"/>
</dbReference>
<dbReference type="InterPro" id="IPR010512">
    <property type="entry name" value="DUF1091"/>
</dbReference>
<dbReference type="Pfam" id="PF06477">
    <property type="entry name" value="DUF1091"/>
    <property type="match status" value="1"/>
</dbReference>
<dbReference type="EMBL" id="CVRI01000021">
    <property type="protein sequence ID" value="CRK91696.1"/>
    <property type="molecule type" value="Genomic_DNA"/>
</dbReference>
<name>A0A1J1HUE9_9DIPT</name>
<accession>A0A1J1HUE9</accession>
<protein>
    <submittedName>
        <fullName evidence="1">CLUMA_CG005343, isoform A</fullName>
    </submittedName>
</protein>
<sequence>MEVIQNKSFFDFQHSLDKTENNIYVLSFNATVLVKFQNIFLRNYINVLNANGKYVPFIGGGVADLCKYLNNRKGNKFMRVLVSKFKGSNNFATSCPIEPGVYHADDIIFDGNSFITQFIPDGKLMAAVELGTKINGKMNYFFKTELYLNLMDPMKWEKERSRNDSQKGSKV</sequence>